<reference evidence="4" key="1">
    <citation type="journal article" date="2021" name="Nat. Commun.">
        <title>Genetic determinants of endophytism in the Arabidopsis root mycobiome.</title>
        <authorList>
            <person name="Mesny F."/>
            <person name="Miyauchi S."/>
            <person name="Thiergart T."/>
            <person name="Pickel B."/>
            <person name="Atanasova L."/>
            <person name="Karlsson M."/>
            <person name="Huettel B."/>
            <person name="Barry K.W."/>
            <person name="Haridas S."/>
            <person name="Chen C."/>
            <person name="Bauer D."/>
            <person name="Andreopoulos W."/>
            <person name="Pangilinan J."/>
            <person name="LaButti K."/>
            <person name="Riley R."/>
            <person name="Lipzen A."/>
            <person name="Clum A."/>
            <person name="Drula E."/>
            <person name="Henrissat B."/>
            <person name="Kohler A."/>
            <person name="Grigoriev I.V."/>
            <person name="Martin F.M."/>
            <person name="Hacquard S."/>
        </authorList>
    </citation>
    <scope>NUCLEOTIDE SEQUENCE</scope>
    <source>
        <strain evidence="4">MPI-CAGE-AT-0016</strain>
    </source>
</reference>
<dbReference type="Pfam" id="PF23584">
    <property type="entry name" value="DUF7136"/>
    <property type="match status" value="1"/>
</dbReference>
<dbReference type="InterPro" id="IPR055560">
    <property type="entry name" value="DUF7136"/>
</dbReference>
<evidence type="ECO:0000256" key="1">
    <source>
        <dbReference type="SAM" id="Phobius"/>
    </source>
</evidence>
<dbReference type="EMBL" id="JAGPXD010000002">
    <property type="protein sequence ID" value="KAH7368879.1"/>
    <property type="molecule type" value="Genomic_DNA"/>
</dbReference>
<gene>
    <name evidence="4" type="ORF">B0T11DRAFT_277792</name>
</gene>
<keyword evidence="5" id="KW-1185">Reference proteome</keyword>
<keyword evidence="1" id="KW-0812">Transmembrane</keyword>
<feature type="transmembrane region" description="Helical" evidence="1">
    <location>
        <begin position="246"/>
        <end position="264"/>
    </location>
</feature>
<protein>
    <recommendedName>
        <fullName evidence="3">DUF7136 domain-containing protein</fullName>
    </recommendedName>
</protein>
<name>A0A8K0X7Q8_9PEZI</name>
<dbReference type="AlphaFoldDB" id="A0A8K0X7Q8"/>
<evidence type="ECO:0000313" key="4">
    <source>
        <dbReference type="EMBL" id="KAH7368879.1"/>
    </source>
</evidence>
<keyword evidence="2" id="KW-0732">Signal</keyword>
<evidence type="ECO:0000313" key="5">
    <source>
        <dbReference type="Proteomes" id="UP000813385"/>
    </source>
</evidence>
<accession>A0A8K0X7Q8</accession>
<evidence type="ECO:0000256" key="2">
    <source>
        <dbReference type="SAM" id="SignalP"/>
    </source>
</evidence>
<feature type="chain" id="PRO_5035436525" description="DUF7136 domain-containing protein" evidence="2">
    <location>
        <begin position="25"/>
        <end position="266"/>
    </location>
</feature>
<dbReference type="OrthoDB" id="4490227at2759"/>
<keyword evidence="1" id="KW-0472">Membrane</keyword>
<organism evidence="4 5">
    <name type="scientific">Plectosphaerella cucumerina</name>
    <dbReference type="NCBI Taxonomy" id="40658"/>
    <lineage>
        <taxon>Eukaryota</taxon>
        <taxon>Fungi</taxon>
        <taxon>Dikarya</taxon>
        <taxon>Ascomycota</taxon>
        <taxon>Pezizomycotina</taxon>
        <taxon>Sordariomycetes</taxon>
        <taxon>Hypocreomycetidae</taxon>
        <taxon>Glomerellales</taxon>
        <taxon>Plectosphaerellaceae</taxon>
        <taxon>Plectosphaerella</taxon>
    </lineage>
</organism>
<comment type="caution">
    <text evidence="4">The sequence shown here is derived from an EMBL/GenBank/DDBJ whole genome shotgun (WGS) entry which is preliminary data.</text>
</comment>
<feature type="domain" description="DUF7136" evidence="3">
    <location>
        <begin position="27"/>
        <end position="235"/>
    </location>
</feature>
<dbReference type="Proteomes" id="UP000813385">
    <property type="component" value="Unassembled WGS sequence"/>
</dbReference>
<proteinExistence type="predicted"/>
<feature type="signal peptide" evidence="2">
    <location>
        <begin position="1"/>
        <end position="24"/>
    </location>
</feature>
<keyword evidence="1" id="KW-1133">Transmembrane helix</keyword>
<evidence type="ECO:0000259" key="3">
    <source>
        <dbReference type="Pfam" id="PF23584"/>
    </source>
</evidence>
<sequence>MHFPARAVRSLVGLSALLTAIVDAANAPDLLDVGIVFPRENETYELTDYVPIIFGLQNADKATNLHLIIDYFIRNGTENRETFSHSKYDLTDADFSTEPYIVNHWRKVDTEGHFQVFGSVSWRLCDESGEDVAMARNSSNLSVHFEIKRGAQKIDIPTVTAAKISCSEWSGITLNVTGQTRRIPNSDEVCPVIVTPSPAATANPCRVEIGTAAAASMSDALHTSLCKGTNPPSDCPKDEDRSSKQLVVAVMATFAAVIGVVGFLNT</sequence>